<feature type="compositionally biased region" description="Low complexity" evidence="1">
    <location>
        <begin position="11"/>
        <end position="28"/>
    </location>
</feature>
<sequence>MVPHGSARTESSPTIKTTKMSSPKSTPKPSDFFNVLNRDVRNIIYGFMTFGKIRNVHARNWVGFVATCRQAKQESDEEGRRYLWEYVIQIQQHYKKYTGYNLRLPHKVKAMVDLVGLEELTLITDAPLYDNLDFGCEACSGSLVKLLFIAVDKLTIHYTNQNPSKDRDYIAGAVMIRIMYLTQGAQESYTWSHDPYACRSFAISWDRSDLAQEEEYGTKTLVWLEAELRSRGTRPEDIPYHKTDMINALLRYDRDNISSDAVSIIPTSVPKLKSPCTLTGNRFFSVDSDISSPDQANEFVESLPGAYSSFVYVANRTHSLGEICIEGGSPFNHKPDEQWDELDIFLRRMRLNLHEANGERVQVIWNGINDE</sequence>
<dbReference type="Proteomes" id="UP000001067">
    <property type="component" value="Unassembled WGS sequence"/>
</dbReference>
<dbReference type="HOGENOM" id="CLU_746272_0_0_1"/>
<accession>E3RZM6</accession>
<evidence type="ECO:0000256" key="1">
    <source>
        <dbReference type="SAM" id="MobiDB-lite"/>
    </source>
</evidence>
<keyword evidence="3" id="KW-1185">Reference proteome</keyword>
<dbReference type="OrthoDB" id="3711359at2759"/>
<gene>
    <name evidence="2" type="ORF">PTT_15117</name>
</gene>
<dbReference type="AlphaFoldDB" id="E3RZM6"/>
<dbReference type="EMBL" id="GL536097">
    <property type="protein sequence ID" value="EFQ88837.1"/>
    <property type="molecule type" value="Genomic_DNA"/>
</dbReference>
<organism evidence="3">
    <name type="scientific">Pyrenophora teres f. teres (strain 0-1)</name>
    <name type="common">Barley net blotch fungus</name>
    <name type="synonym">Drechslera teres f. teres</name>
    <dbReference type="NCBI Taxonomy" id="861557"/>
    <lineage>
        <taxon>Eukaryota</taxon>
        <taxon>Fungi</taxon>
        <taxon>Dikarya</taxon>
        <taxon>Ascomycota</taxon>
        <taxon>Pezizomycotina</taxon>
        <taxon>Dothideomycetes</taxon>
        <taxon>Pleosporomycetidae</taxon>
        <taxon>Pleosporales</taxon>
        <taxon>Pleosporineae</taxon>
        <taxon>Pleosporaceae</taxon>
        <taxon>Pyrenophora</taxon>
    </lineage>
</organism>
<name>E3RZM6_PYRTT</name>
<evidence type="ECO:0000313" key="2">
    <source>
        <dbReference type="EMBL" id="EFQ88837.1"/>
    </source>
</evidence>
<feature type="region of interest" description="Disordered" evidence="1">
    <location>
        <begin position="1"/>
        <end position="28"/>
    </location>
</feature>
<protein>
    <submittedName>
        <fullName evidence="2">Uncharacterized protein</fullName>
    </submittedName>
</protein>
<reference evidence="2 3" key="1">
    <citation type="journal article" date="2010" name="Genome Biol.">
        <title>A first genome assembly of the barley fungal pathogen Pyrenophora teres f. teres.</title>
        <authorList>
            <person name="Ellwood S.R."/>
            <person name="Liu Z."/>
            <person name="Syme R.A."/>
            <person name="Lai Z."/>
            <person name="Hane J.K."/>
            <person name="Keiper F."/>
            <person name="Moffat C.S."/>
            <person name="Oliver R.P."/>
            <person name="Friesen T.L."/>
        </authorList>
    </citation>
    <scope>NUCLEOTIDE SEQUENCE [LARGE SCALE GENOMIC DNA]</scope>
    <source>
        <strain evidence="2 3">0-1</strain>
    </source>
</reference>
<proteinExistence type="predicted"/>
<dbReference type="KEGG" id="pte:PTT_15117"/>
<evidence type="ECO:0000313" key="3">
    <source>
        <dbReference type="Proteomes" id="UP000001067"/>
    </source>
</evidence>